<dbReference type="RefSeq" id="WP_133402759.1">
    <property type="nucleotide sequence ID" value="NZ_SMTK01000002.1"/>
</dbReference>
<proteinExistence type="predicted"/>
<keyword evidence="2" id="KW-1185">Reference proteome</keyword>
<evidence type="ECO:0000313" key="2">
    <source>
        <dbReference type="Proteomes" id="UP000295411"/>
    </source>
</evidence>
<gene>
    <name evidence="1" type="ORF">E2F48_04120</name>
</gene>
<dbReference type="AlphaFoldDB" id="A0A4R5TYT9"/>
<protein>
    <submittedName>
        <fullName evidence="1">DUF1801 domain-containing protein</fullName>
    </submittedName>
</protein>
<name>A0A4R5TYT9_9MICC</name>
<organism evidence="1 2">
    <name type="scientific">Arthrobacter crusticola</name>
    <dbReference type="NCBI Taxonomy" id="2547960"/>
    <lineage>
        <taxon>Bacteria</taxon>
        <taxon>Bacillati</taxon>
        <taxon>Actinomycetota</taxon>
        <taxon>Actinomycetes</taxon>
        <taxon>Micrococcales</taxon>
        <taxon>Micrococcaceae</taxon>
        <taxon>Arthrobacter</taxon>
    </lineage>
</organism>
<dbReference type="OrthoDB" id="9811812at2"/>
<dbReference type="Proteomes" id="UP000295411">
    <property type="component" value="Unassembled WGS sequence"/>
</dbReference>
<accession>A0A4R5TYT9</accession>
<sequence>MLLEAAPGLEQRVFLGWQTIGFVHASAGYVCGLFPRPGALLLTFEHGARLPDPGSLLIGDGRQVRSLPISAQDDRTKRRIVEFLDSAILLGESRRGTARG</sequence>
<comment type="caution">
    <text evidence="1">The sequence shown here is derived from an EMBL/GenBank/DDBJ whole genome shotgun (WGS) entry which is preliminary data.</text>
</comment>
<reference evidence="1 2" key="1">
    <citation type="submission" date="2019-03" db="EMBL/GenBank/DDBJ databases">
        <title>Arthrobacter sp. nov., an bacterium isolated from biocrust in Mu Us Desert.</title>
        <authorList>
            <person name="Lixiong L."/>
        </authorList>
    </citation>
    <scope>NUCLEOTIDE SEQUENCE [LARGE SCALE GENOMIC DNA]</scope>
    <source>
        <strain evidence="1 2">SLN-3</strain>
    </source>
</reference>
<evidence type="ECO:0000313" key="1">
    <source>
        <dbReference type="EMBL" id="TDK26396.1"/>
    </source>
</evidence>
<dbReference type="EMBL" id="SMTK01000002">
    <property type="protein sequence ID" value="TDK26396.1"/>
    <property type="molecule type" value="Genomic_DNA"/>
</dbReference>